<name>A0A2A2SDE1_9SPHN</name>
<reference evidence="2" key="1">
    <citation type="submission" date="2017-09" db="EMBL/GenBank/DDBJ databases">
        <authorList>
            <person name="Feng G."/>
            <person name="Zhu H."/>
        </authorList>
    </citation>
    <scope>NUCLEOTIDE SEQUENCE [LARGE SCALE GENOMIC DNA]</scope>
    <source>
        <strain evidence="2">1PNM-20</strain>
    </source>
</reference>
<dbReference type="InterPro" id="IPR006439">
    <property type="entry name" value="HAD-SF_hydro_IA"/>
</dbReference>
<accession>A0A2A2SDE1</accession>
<dbReference type="AlphaFoldDB" id="A0A2A2SDE1"/>
<dbReference type="SUPFAM" id="SSF56784">
    <property type="entry name" value="HAD-like"/>
    <property type="match status" value="1"/>
</dbReference>
<dbReference type="InterPro" id="IPR023214">
    <property type="entry name" value="HAD_sf"/>
</dbReference>
<dbReference type="SFLD" id="SFLDS00003">
    <property type="entry name" value="Haloacid_Dehalogenase"/>
    <property type="match status" value="1"/>
</dbReference>
<keyword evidence="2" id="KW-1185">Reference proteome</keyword>
<dbReference type="EMBL" id="NSLI01000004">
    <property type="protein sequence ID" value="PAX07202.1"/>
    <property type="molecule type" value="Genomic_DNA"/>
</dbReference>
<dbReference type="SFLD" id="SFLDG01135">
    <property type="entry name" value="C1.5.6:_HAD__Beta-PGM__Phospha"/>
    <property type="match status" value="1"/>
</dbReference>
<dbReference type="NCBIfam" id="TIGR01549">
    <property type="entry name" value="HAD-SF-IA-v1"/>
    <property type="match status" value="1"/>
</dbReference>
<dbReference type="InterPro" id="IPR041492">
    <property type="entry name" value="HAD_2"/>
</dbReference>
<dbReference type="Gene3D" id="1.10.150.240">
    <property type="entry name" value="Putative phosphatase, domain 2"/>
    <property type="match status" value="1"/>
</dbReference>
<dbReference type="GO" id="GO:0008967">
    <property type="term" value="F:phosphoglycolate phosphatase activity"/>
    <property type="evidence" value="ECO:0007669"/>
    <property type="project" value="TreeGrafter"/>
</dbReference>
<proteinExistence type="predicted"/>
<evidence type="ECO:0000313" key="2">
    <source>
        <dbReference type="Proteomes" id="UP000218151"/>
    </source>
</evidence>
<evidence type="ECO:0000313" key="1">
    <source>
        <dbReference type="EMBL" id="PAX07202.1"/>
    </source>
</evidence>
<dbReference type="InterPro" id="IPR050155">
    <property type="entry name" value="HAD-like_hydrolase_sf"/>
</dbReference>
<organism evidence="1 2">
    <name type="scientific">Sphingomonas lenta</name>
    <dbReference type="NCBI Taxonomy" id="1141887"/>
    <lineage>
        <taxon>Bacteria</taxon>
        <taxon>Pseudomonadati</taxon>
        <taxon>Pseudomonadota</taxon>
        <taxon>Alphaproteobacteria</taxon>
        <taxon>Sphingomonadales</taxon>
        <taxon>Sphingomonadaceae</taxon>
        <taxon>Sphingomonas</taxon>
    </lineage>
</organism>
<dbReference type="OrthoDB" id="9793014at2"/>
<gene>
    <name evidence="1" type="ORF">CKY28_14305</name>
</gene>
<dbReference type="PANTHER" id="PTHR43434:SF24">
    <property type="entry name" value="HYDROLASE-RELATED"/>
    <property type="match status" value="1"/>
</dbReference>
<dbReference type="GO" id="GO:0006281">
    <property type="term" value="P:DNA repair"/>
    <property type="evidence" value="ECO:0007669"/>
    <property type="project" value="TreeGrafter"/>
</dbReference>
<comment type="caution">
    <text evidence="1">The sequence shown here is derived from an EMBL/GenBank/DDBJ whole genome shotgun (WGS) entry which is preliminary data.</text>
</comment>
<dbReference type="NCBIfam" id="TIGR01509">
    <property type="entry name" value="HAD-SF-IA-v3"/>
    <property type="match status" value="1"/>
</dbReference>
<dbReference type="InterPro" id="IPR023198">
    <property type="entry name" value="PGP-like_dom2"/>
</dbReference>
<dbReference type="GO" id="GO:0005829">
    <property type="term" value="C:cytosol"/>
    <property type="evidence" value="ECO:0007669"/>
    <property type="project" value="TreeGrafter"/>
</dbReference>
<dbReference type="Gene3D" id="3.40.50.1000">
    <property type="entry name" value="HAD superfamily/HAD-like"/>
    <property type="match status" value="1"/>
</dbReference>
<dbReference type="InterPro" id="IPR036412">
    <property type="entry name" value="HAD-like_sf"/>
</dbReference>
<sequence>MPPPVRLAIFDCDGTLVDSQANICRAMEHAFSLHRHEPPPRAAIRRIVGLSLVEAVRALTPHENDVFHRALAADYKQAFFTLRTENRLDPEPLFDGVAETLDQLLDLGWTLGVATGKSDRGLAHILAHHGIADRFVTLQTADRHPSKPDPSMALAAMAEAGAEPEATAMIGDTSFDMAMGKAAGARAVGVAWGYHRPSELIDAGADVVATDARTLPQLLGPRLSEAS</sequence>
<dbReference type="PANTHER" id="PTHR43434">
    <property type="entry name" value="PHOSPHOGLYCOLATE PHOSPHATASE"/>
    <property type="match status" value="1"/>
</dbReference>
<dbReference type="Proteomes" id="UP000218151">
    <property type="component" value="Unassembled WGS sequence"/>
</dbReference>
<dbReference type="Pfam" id="PF13419">
    <property type="entry name" value="HAD_2"/>
    <property type="match status" value="1"/>
</dbReference>
<dbReference type="SFLD" id="SFLDG01129">
    <property type="entry name" value="C1.5:_HAD__Beta-PGM__Phosphata"/>
    <property type="match status" value="1"/>
</dbReference>
<dbReference type="RefSeq" id="WP_095999026.1">
    <property type="nucleotide sequence ID" value="NZ_NSLI01000004.1"/>
</dbReference>
<protein>
    <submittedName>
        <fullName evidence="1">Haloacid dehalogenase</fullName>
    </submittedName>
</protein>